<dbReference type="InterPro" id="IPR001849">
    <property type="entry name" value="PH_domain"/>
</dbReference>
<feature type="compositionally biased region" description="Basic and acidic residues" evidence="6">
    <location>
        <begin position="855"/>
        <end position="865"/>
    </location>
</feature>
<dbReference type="CDD" id="cd00201">
    <property type="entry name" value="WW"/>
    <property type="match status" value="1"/>
</dbReference>
<comment type="subcellular location">
    <subcellularLocation>
        <location evidence="1">Cytoplasm</location>
    </subcellularLocation>
</comment>
<feature type="compositionally biased region" description="Basic and acidic residues" evidence="6">
    <location>
        <begin position="874"/>
        <end position="891"/>
    </location>
</feature>
<feature type="region of interest" description="Disordered" evidence="6">
    <location>
        <begin position="249"/>
        <end position="287"/>
    </location>
</feature>
<evidence type="ECO:0000313" key="10">
    <source>
        <dbReference type="Proteomes" id="UP000472277"/>
    </source>
</evidence>
<gene>
    <name evidence="9" type="primary">PLEKHA5</name>
    <name evidence="9" type="synonym">LOC115198767</name>
</gene>
<dbReference type="InterPro" id="IPR036020">
    <property type="entry name" value="WW_dom_sf"/>
</dbReference>
<dbReference type="AlphaFoldDB" id="A0A673VW80"/>
<evidence type="ECO:0000259" key="8">
    <source>
        <dbReference type="PROSITE" id="PS50020"/>
    </source>
</evidence>
<feature type="region of interest" description="Disordered" evidence="6">
    <location>
        <begin position="479"/>
        <end position="550"/>
    </location>
</feature>
<name>A0A673VW80_SALTR</name>
<feature type="compositionally biased region" description="Basic and acidic residues" evidence="6">
    <location>
        <begin position="597"/>
        <end position="611"/>
    </location>
</feature>
<feature type="domain" description="WW" evidence="8">
    <location>
        <begin position="11"/>
        <end position="44"/>
    </location>
</feature>
<dbReference type="GO" id="GO:0005829">
    <property type="term" value="C:cytosol"/>
    <property type="evidence" value="ECO:0007669"/>
    <property type="project" value="TreeGrafter"/>
</dbReference>
<feature type="compositionally biased region" description="Basic residues" evidence="6">
    <location>
        <begin position="892"/>
        <end position="906"/>
    </location>
</feature>
<dbReference type="InterPro" id="IPR001202">
    <property type="entry name" value="WW_dom"/>
</dbReference>
<keyword evidence="4" id="KW-0677">Repeat</keyword>
<dbReference type="PROSITE" id="PS50003">
    <property type="entry name" value="PH_DOMAIN"/>
    <property type="match status" value="1"/>
</dbReference>
<feature type="region of interest" description="Disordered" evidence="6">
    <location>
        <begin position="318"/>
        <end position="407"/>
    </location>
</feature>
<feature type="coiled-coil region" evidence="5">
    <location>
        <begin position="628"/>
        <end position="655"/>
    </location>
</feature>
<feature type="domain" description="PH" evidence="7">
    <location>
        <begin position="120"/>
        <end position="219"/>
    </location>
</feature>
<dbReference type="GO" id="GO:0080025">
    <property type="term" value="F:phosphatidylinositol-3,5-bisphosphate binding"/>
    <property type="evidence" value="ECO:0007669"/>
    <property type="project" value="TreeGrafter"/>
</dbReference>
<organism evidence="9 10">
    <name type="scientific">Salmo trutta</name>
    <name type="common">Brown trout</name>
    <dbReference type="NCBI Taxonomy" id="8032"/>
    <lineage>
        <taxon>Eukaryota</taxon>
        <taxon>Metazoa</taxon>
        <taxon>Chordata</taxon>
        <taxon>Craniata</taxon>
        <taxon>Vertebrata</taxon>
        <taxon>Euteleostomi</taxon>
        <taxon>Actinopterygii</taxon>
        <taxon>Neopterygii</taxon>
        <taxon>Teleostei</taxon>
        <taxon>Protacanthopterygii</taxon>
        <taxon>Salmoniformes</taxon>
        <taxon>Salmonidae</taxon>
        <taxon>Salmoninae</taxon>
        <taxon>Salmo</taxon>
    </lineage>
</organism>
<reference evidence="9" key="1">
    <citation type="submission" date="2025-08" db="UniProtKB">
        <authorList>
            <consortium name="Ensembl"/>
        </authorList>
    </citation>
    <scope>IDENTIFICATION</scope>
</reference>
<feature type="compositionally biased region" description="Low complexity" evidence="6">
    <location>
        <begin position="354"/>
        <end position="366"/>
    </location>
</feature>
<keyword evidence="10" id="KW-1185">Reference proteome</keyword>
<dbReference type="SMART" id="SM00233">
    <property type="entry name" value="PH"/>
    <property type="match status" value="1"/>
</dbReference>
<feature type="region of interest" description="Disordered" evidence="6">
    <location>
        <begin position="850"/>
        <end position="937"/>
    </location>
</feature>
<dbReference type="GO" id="GO:0070273">
    <property type="term" value="F:phosphatidylinositol-4-phosphate binding"/>
    <property type="evidence" value="ECO:0007669"/>
    <property type="project" value="TreeGrafter"/>
</dbReference>
<dbReference type="InterPro" id="IPR011993">
    <property type="entry name" value="PH-like_dom_sf"/>
</dbReference>
<dbReference type="GO" id="GO:0010314">
    <property type="term" value="F:phosphatidylinositol-5-phosphate binding"/>
    <property type="evidence" value="ECO:0007669"/>
    <property type="project" value="TreeGrafter"/>
</dbReference>
<dbReference type="PANTHER" id="PTHR12752:SF3">
    <property type="entry name" value="PLECKSTRIN HOMOLOGY DOMAIN-CONTAINING FAMILY A MEMBER 5"/>
    <property type="match status" value="1"/>
</dbReference>
<dbReference type="Pfam" id="PF00169">
    <property type="entry name" value="PH"/>
    <property type="match status" value="1"/>
</dbReference>
<evidence type="ECO:0000256" key="3">
    <source>
        <dbReference type="ARBA" id="ARBA00022553"/>
    </source>
</evidence>
<protein>
    <submittedName>
        <fullName evidence="9">Pleckstrin homology domain containing, family A member 5</fullName>
    </submittedName>
</protein>
<keyword evidence="3" id="KW-0597">Phosphoprotein</keyword>
<dbReference type="PROSITE" id="PS50020">
    <property type="entry name" value="WW_DOMAIN_2"/>
    <property type="match status" value="2"/>
</dbReference>
<feature type="compositionally biased region" description="Low complexity" evidence="6">
    <location>
        <begin position="907"/>
        <end position="921"/>
    </location>
</feature>
<dbReference type="Proteomes" id="UP000472277">
    <property type="component" value="Chromosome 8"/>
</dbReference>
<dbReference type="PROSITE" id="PS01159">
    <property type="entry name" value="WW_DOMAIN_1"/>
    <property type="match status" value="1"/>
</dbReference>
<feature type="compositionally biased region" description="Polar residues" evidence="6">
    <location>
        <begin position="373"/>
        <end position="388"/>
    </location>
</feature>
<feature type="domain" description="WW" evidence="8">
    <location>
        <begin position="56"/>
        <end position="89"/>
    </location>
</feature>
<dbReference type="GeneTree" id="ENSGT00940000155728"/>
<dbReference type="SMART" id="SM00456">
    <property type="entry name" value="WW"/>
    <property type="match status" value="2"/>
</dbReference>
<evidence type="ECO:0000256" key="4">
    <source>
        <dbReference type="ARBA" id="ARBA00022737"/>
    </source>
</evidence>
<dbReference type="Ensembl" id="ENSSTUT00000004616.1">
    <property type="protein sequence ID" value="ENSSTUP00000004359.1"/>
    <property type="gene ID" value="ENSSTUG00000002046.1"/>
</dbReference>
<accession>A0A673VW80</accession>
<keyword evidence="5" id="KW-0175">Coiled coil</keyword>
<feature type="region of interest" description="Disordered" evidence="6">
    <location>
        <begin position="1067"/>
        <end position="1094"/>
    </location>
</feature>
<sequence>MAADLNPDWLSCLPSSWSYGVTRDGRIFFINEEAKSTTWLHPVTGEAVITGHRKTPDLPTGWEEGYTFEGARCFINHNERKVTCKHPVSVSSLPHPDQSYKKVHNFGKRSNSIKRNPNAPAVKSNWLYKQDSTGMKLWKKRWFVLSDMCLFYYRDEKEEGILGSILLPSFHISMLSVDDHISRKYAFKATHSNMRTYYFCTDTAKDMESWMKVMTDAALVHTEPIRRWVNPDRTEVNNILNHNRVLTRPEIQNNERNREPRQPSLTLDKYGTLREGNKYGFQRDGSAERPLTKINSIKLQPAQAAAIAAAVTASRQVQVSQHMAPPQVNGSGERAGDHSPGEVVGTLGRGAGKAQDPPQNQNQQAPEPEKSLTRTNSMRQLENWVRTQRTQEDDDTRSITSYQTLPRNMPSHRAQIVPRYPEGYRTLPRNMLSRPESICSVAGSVYDRALAPTSNSDKRRSMRDDTMWQLYEWQQRQAFSRQGPPPPGHYGTLPSPKAMGNISVPQGVAHSIPTSPSHGSLALYHTFSPPGQHRRDNPPGSTRSEVSSPVFRGDQTMTIDRRHRTHLTKYNYPPDRRSMPAGIPMQTITPQSLQGKTDYKDNSYSHQRPEDIDTDTKLSRLCEQDQVVRTQEEKLQQLHREKHTLETALLSASQEIEQSSDNPAAVQSLIQQRDVLQNGLLSTCRELARVNTELERSWREYDKMETGVSLAKTNLLEQLEALGSPQTEPPSQQHVQIQKELWRIQDVMEALAKNKPQRTTDTGFLGSKPISNLQKNEQGPDYRLYKSEPELTTVAEEVDDNNGEDNDKDRLQTGHCLSTMSIYPVGIVPPRTKSPMSPPESCTIASYVTLRKSKKPDPRTERPHSAVEQTCGPGERESGRARMSVEEQLERIRRHQQASLKEKKRSSSSISPSRSPSFSKENPFITQVSPPLDRGAELELERDRAAAAAEEEMERGRAAIEKLERDMTEVAAVVEQEMARTAVAVEEEMDRAAELELERDRAAVAAAAEELERARAAAEELVRERTAVSSEEALDIDKAAVVELEMEITVVEEISYRAEEVDVIPVPRLSEEEPQPQTESSNMDTEVRECPYSH</sequence>
<dbReference type="PANTHER" id="PTHR12752">
    <property type="entry name" value="PHOSPHOINOSITOL 3-PHOSPHATE-BINDING PROTEIN"/>
    <property type="match status" value="1"/>
</dbReference>
<feature type="region of interest" description="Disordered" evidence="6">
    <location>
        <begin position="756"/>
        <end position="777"/>
    </location>
</feature>
<dbReference type="SUPFAM" id="SSF51045">
    <property type="entry name" value="WW domain"/>
    <property type="match status" value="2"/>
</dbReference>
<keyword evidence="2" id="KW-0963">Cytoplasm</keyword>
<evidence type="ECO:0000256" key="5">
    <source>
        <dbReference type="SAM" id="Coils"/>
    </source>
</evidence>
<evidence type="ECO:0000256" key="6">
    <source>
        <dbReference type="SAM" id="MobiDB-lite"/>
    </source>
</evidence>
<evidence type="ECO:0000256" key="2">
    <source>
        <dbReference type="ARBA" id="ARBA00022490"/>
    </source>
</evidence>
<dbReference type="Gene3D" id="2.20.70.10">
    <property type="match status" value="2"/>
</dbReference>
<dbReference type="InterPro" id="IPR040392">
    <property type="entry name" value="PKHA4-7_PH"/>
</dbReference>
<dbReference type="SUPFAM" id="SSF50729">
    <property type="entry name" value="PH domain-like"/>
    <property type="match status" value="1"/>
</dbReference>
<dbReference type="GO" id="GO:0032266">
    <property type="term" value="F:phosphatidylinositol-3-phosphate binding"/>
    <property type="evidence" value="ECO:0007669"/>
    <property type="project" value="TreeGrafter"/>
</dbReference>
<feature type="coiled-coil region" evidence="5">
    <location>
        <begin position="946"/>
        <end position="1031"/>
    </location>
</feature>
<dbReference type="InterPro" id="IPR057971">
    <property type="entry name" value="PKHA4-7_TBCA"/>
</dbReference>
<dbReference type="FunFam" id="2.30.29.30:FF:000083">
    <property type="entry name" value="Pleckstrin homology domain-containing family A member 5"/>
    <property type="match status" value="1"/>
</dbReference>
<evidence type="ECO:0000256" key="1">
    <source>
        <dbReference type="ARBA" id="ARBA00004496"/>
    </source>
</evidence>
<dbReference type="Gene3D" id="2.30.29.30">
    <property type="entry name" value="Pleckstrin-homology domain (PH domain)/Phosphotyrosine-binding domain (PTB)"/>
    <property type="match status" value="1"/>
</dbReference>
<feature type="region of interest" description="Disordered" evidence="6">
    <location>
        <begin position="591"/>
        <end position="611"/>
    </location>
</feature>
<dbReference type="Pfam" id="PF25541">
    <property type="entry name" value="TBCA_PH"/>
    <property type="match status" value="1"/>
</dbReference>
<feature type="compositionally biased region" description="Basic and acidic residues" evidence="6">
    <location>
        <begin position="1085"/>
        <end position="1094"/>
    </location>
</feature>
<reference evidence="9" key="2">
    <citation type="submission" date="2025-09" db="UniProtKB">
        <authorList>
            <consortium name="Ensembl"/>
        </authorList>
    </citation>
    <scope>IDENTIFICATION</scope>
</reference>
<evidence type="ECO:0000313" key="9">
    <source>
        <dbReference type="Ensembl" id="ENSSTUP00000004359.1"/>
    </source>
</evidence>
<proteinExistence type="predicted"/>
<evidence type="ECO:0000259" key="7">
    <source>
        <dbReference type="PROSITE" id="PS50003"/>
    </source>
</evidence>
<dbReference type="CDD" id="cd13248">
    <property type="entry name" value="PH_PEPP1_2_3"/>
    <property type="match status" value="1"/>
</dbReference>
<dbReference type="FunFam" id="2.20.70.10:FF:000027">
    <property type="entry name" value="pleckstrin homology domain-containing family A member 5 isoform X1"/>
    <property type="match status" value="1"/>
</dbReference>